<dbReference type="eggNOG" id="COG1216">
    <property type="taxonomic scope" value="Bacteria"/>
</dbReference>
<dbReference type="EMBL" id="ACBW01000204">
    <property type="protein sequence ID" value="EEF77701.1"/>
    <property type="molecule type" value="Genomic_DNA"/>
</dbReference>
<comment type="caution">
    <text evidence="4">The sequence shown here is derived from an EMBL/GenBank/DDBJ whole genome shotgun (WGS) entry which is preliminary data.</text>
</comment>
<protein>
    <submittedName>
        <fullName evidence="4">Glycosyltransferase, group 2 family protein</fullName>
        <ecNumber evidence="4">2.4.-.-</ecNumber>
    </submittedName>
</protein>
<dbReference type="AlphaFoldDB" id="S0FEI3"/>
<sequence>MNICKMSNVMYKVSVIIPIYKVEKHIEKCVRSLFEQTLKEVEYIFVDDASPDRSIDILKQIMLEYPERAKNSKIIYHTINKGPAQARNFGLAEAIGECIIYCDSDDWMEHTMLEDMYRVIQEQKVDIVTCDFRMVYNDHYVDYHTIDWSEDKIASLCNYIAYGWTVLWNILVKRDIYVQNKLKFFESDSAYCEDFNLSVKVLFHAGKVVHLSKILYNYNQMNVGSIMRSLNKKKMHDEQVMYLDVINYFKLQGVYPLYEKQLCWRILKSTQEWVLSTSTYNQFLSFYPDCHQYICSCPFINTKLKIMMWCLVHHLSLISRFMLVLRFLKHGKIK</sequence>
<dbReference type="EC" id="2.4.-.-" evidence="4"/>
<evidence type="ECO:0000313" key="4">
    <source>
        <dbReference type="EMBL" id="EEF77701.1"/>
    </source>
</evidence>
<dbReference type="PANTHER" id="PTHR22916">
    <property type="entry name" value="GLYCOSYLTRANSFERASE"/>
    <property type="match status" value="1"/>
</dbReference>
<dbReference type="STRING" id="547042.BACCOPRO_03223"/>
<dbReference type="GO" id="GO:0016758">
    <property type="term" value="F:hexosyltransferase activity"/>
    <property type="evidence" value="ECO:0007669"/>
    <property type="project" value="UniProtKB-ARBA"/>
</dbReference>
<dbReference type="HOGENOM" id="CLU_025996_25_0_10"/>
<accession>S0FEI3</accession>
<dbReference type="OrthoDB" id="1114838at2"/>
<evidence type="ECO:0000256" key="2">
    <source>
        <dbReference type="ARBA" id="ARBA00022679"/>
    </source>
</evidence>
<dbReference type="PANTHER" id="PTHR22916:SF51">
    <property type="entry name" value="GLYCOSYLTRANSFERASE EPSH-RELATED"/>
    <property type="match status" value="1"/>
</dbReference>
<dbReference type="Proteomes" id="UP000014073">
    <property type="component" value="Unassembled WGS sequence"/>
</dbReference>
<dbReference type="Gene3D" id="3.90.550.10">
    <property type="entry name" value="Spore Coat Polysaccharide Biosynthesis Protein SpsA, Chain A"/>
    <property type="match status" value="1"/>
</dbReference>
<keyword evidence="5" id="KW-1185">Reference proteome</keyword>
<keyword evidence="1 4" id="KW-0328">Glycosyltransferase</keyword>
<proteinExistence type="predicted"/>
<dbReference type="InterPro" id="IPR001173">
    <property type="entry name" value="Glyco_trans_2-like"/>
</dbReference>
<organism evidence="4 5">
    <name type="scientific">Phocaeicola coprophilus DSM 18228 = JCM 13818</name>
    <dbReference type="NCBI Taxonomy" id="547042"/>
    <lineage>
        <taxon>Bacteria</taxon>
        <taxon>Pseudomonadati</taxon>
        <taxon>Bacteroidota</taxon>
        <taxon>Bacteroidia</taxon>
        <taxon>Bacteroidales</taxon>
        <taxon>Bacteroidaceae</taxon>
        <taxon>Phocaeicola</taxon>
    </lineage>
</organism>
<keyword evidence="2 4" id="KW-0808">Transferase</keyword>
<evidence type="ECO:0000313" key="5">
    <source>
        <dbReference type="Proteomes" id="UP000014073"/>
    </source>
</evidence>
<dbReference type="CDD" id="cd00761">
    <property type="entry name" value="Glyco_tranf_GTA_type"/>
    <property type="match status" value="1"/>
</dbReference>
<feature type="domain" description="Glycosyltransferase 2-like" evidence="3">
    <location>
        <begin position="14"/>
        <end position="147"/>
    </location>
</feature>
<dbReference type="Pfam" id="PF00535">
    <property type="entry name" value="Glycos_transf_2"/>
    <property type="match status" value="1"/>
</dbReference>
<dbReference type="InterPro" id="IPR029044">
    <property type="entry name" value="Nucleotide-diphossugar_trans"/>
</dbReference>
<evidence type="ECO:0000256" key="1">
    <source>
        <dbReference type="ARBA" id="ARBA00022676"/>
    </source>
</evidence>
<name>S0FEI3_9BACT</name>
<gene>
    <name evidence="4" type="ORF">BACCOPRO_03223</name>
</gene>
<reference evidence="4 5" key="1">
    <citation type="submission" date="2008-12" db="EMBL/GenBank/DDBJ databases">
        <authorList>
            <person name="Fulton L."/>
            <person name="Clifton S."/>
            <person name="Fulton B."/>
            <person name="Xu J."/>
            <person name="Minx P."/>
            <person name="Pepin K.H."/>
            <person name="Johnson M."/>
            <person name="Bhonagiri V."/>
            <person name="Nash W.E."/>
            <person name="Mardis E.R."/>
            <person name="Wilson R.K."/>
        </authorList>
    </citation>
    <scope>NUCLEOTIDE SEQUENCE [LARGE SCALE GENOMIC DNA]</scope>
    <source>
        <strain evidence="4 5">DSM 18228</strain>
    </source>
</reference>
<evidence type="ECO:0000259" key="3">
    <source>
        <dbReference type="Pfam" id="PF00535"/>
    </source>
</evidence>
<dbReference type="SUPFAM" id="SSF53448">
    <property type="entry name" value="Nucleotide-diphospho-sugar transferases"/>
    <property type="match status" value="1"/>
</dbReference>